<organism evidence="1 2">
    <name type="scientific">Panagrolaimus sp. PS1159</name>
    <dbReference type="NCBI Taxonomy" id="55785"/>
    <lineage>
        <taxon>Eukaryota</taxon>
        <taxon>Metazoa</taxon>
        <taxon>Ecdysozoa</taxon>
        <taxon>Nematoda</taxon>
        <taxon>Chromadorea</taxon>
        <taxon>Rhabditida</taxon>
        <taxon>Tylenchina</taxon>
        <taxon>Panagrolaimomorpha</taxon>
        <taxon>Panagrolaimoidea</taxon>
        <taxon>Panagrolaimidae</taxon>
        <taxon>Panagrolaimus</taxon>
    </lineage>
</organism>
<protein>
    <submittedName>
        <fullName evidence="2">Uncharacterized protein</fullName>
    </submittedName>
</protein>
<accession>A0AC35FJG0</accession>
<reference evidence="2" key="1">
    <citation type="submission" date="2022-11" db="UniProtKB">
        <authorList>
            <consortium name="WormBaseParasite"/>
        </authorList>
    </citation>
    <scope>IDENTIFICATION</scope>
</reference>
<dbReference type="WBParaSite" id="PS1159_v2.g1808.t1">
    <property type="protein sequence ID" value="PS1159_v2.g1808.t1"/>
    <property type="gene ID" value="PS1159_v2.g1808"/>
</dbReference>
<evidence type="ECO:0000313" key="2">
    <source>
        <dbReference type="WBParaSite" id="PS1159_v2.g1808.t1"/>
    </source>
</evidence>
<sequence>MLISMLWCYPPNEEVYEPFKAATLTEFWLEEFPNGPVFVSRKMDIQLFVIVGFIVKISQKLKSHTNSFKQSKILYKQLHWTLIAQAIGPIIVGNLPALCLITMMEIGYENNYISIMLSSTLGWVAVVNPLAAIIIMSPYKKRVKKMLKIGTQLSVINISSNNVKPFNLHSAT</sequence>
<evidence type="ECO:0000313" key="1">
    <source>
        <dbReference type="Proteomes" id="UP000887580"/>
    </source>
</evidence>
<proteinExistence type="predicted"/>
<dbReference type="Proteomes" id="UP000887580">
    <property type="component" value="Unplaced"/>
</dbReference>
<name>A0AC35FJG0_9BILA</name>